<dbReference type="GO" id="GO:0005829">
    <property type="term" value="C:cytosol"/>
    <property type="evidence" value="ECO:0007669"/>
    <property type="project" value="Ensembl"/>
</dbReference>
<gene>
    <name evidence="4" type="primary">GM2A</name>
</gene>
<dbReference type="Gene3D" id="2.70.220.10">
    <property type="entry name" value="Ganglioside GM2 activator"/>
    <property type="match status" value="1"/>
</dbReference>
<dbReference type="InterPro" id="IPR003172">
    <property type="entry name" value="ML_dom"/>
</dbReference>
<dbReference type="AlphaFoldDB" id="A0A4W2GJP6"/>
<dbReference type="GO" id="GO:0004563">
    <property type="term" value="F:beta-N-acetylhexosaminidase activity"/>
    <property type="evidence" value="ECO:0007669"/>
    <property type="project" value="Ensembl"/>
</dbReference>
<feature type="domain" description="MD-2-related lipid-recognition" evidence="3">
    <location>
        <begin position="59"/>
        <end position="211"/>
    </location>
</feature>
<reference evidence="4 5" key="1">
    <citation type="submission" date="2018-11" db="EMBL/GenBank/DDBJ databases">
        <title>Haplotype-resolved cattle genomes.</title>
        <authorList>
            <person name="Low W.Y."/>
            <person name="Tearle R."/>
            <person name="Bickhart D.M."/>
            <person name="Rosen B.D."/>
            <person name="Koren S."/>
            <person name="Rhie A."/>
            <person name="Hiendleder S."/>
            <person name="Phillippy A.M."/>
            <person name="Smith T.P.L."/>
            <person name="Williams J.L."/>
        </authorList>
    </citation>
    <scope>NUCLEOTIDE SEQUENCE [LARGE SCALE GENOMIC DNA]</scope>
</reference>
<dbReference type="GO" id="GO:0007611">
    <property type="term" value="P:learning or memory"/>
    <property type="evidence" value="ECO:0007669"/>
    <property type="project" value="Ensembl"/>
</dbReference>
<name>A0A4W2GJP6_BOBOX</name>
<evidence type="ECO:0000313" key="5">
    <source>
        <dbReference type="Proteomes" id="UP000429181"/>
    </source>
</evidence>
<dbReference type="GO" id="GO:0006689">
    <property type="term" value="P:ganglioside catabolic process"/>
    <property type="evidence" value="ECO:0007669"/>
    <property type="project" value="Ensembl"/>
</dbReference>
<keyword evidence="1 2" id="KW-0732">Signal</keyword>
<dbReference type="GO" id="GO:0050885">
    <property type="term" value="P:neuromuscular process controlling balance"/>
    <property type="evidence" value="ECO:0007669"/>
    <property type="project" value="Ensembl"/>
</dbReference>
<accession>A0A4W2GJP6</accession>
<organism evidence="4 5">
    <name type="scientific">Bos indicus x Bos taurus</name>
    <name type="common">Hybrid cattle</name>
    <dbReference type="NCBI Taxonomy" id="30522"/>
    <lineage>
        <taxon>Eukaryota</taxon>
        <taxon>Metazoa</taxon>
        <taxon>Chordata</taxon>
        <taxon>Craniata</taxon>
        <taxon>Vertebrata</taxon>
        <taxon>Euteleostomi</taxon>
        <taxon>Mammalia</taxon>
        <taxon>Eutheria</taxon>
        <taxon>Laurasiatheria</taxon>
        <taxon>Artiodactyla</taxon>
        <taxon>Ruminantia</taxon>
        <taxon>Pecora</taxon>
        <taxon>Bovidae</taxon>
        <taxon>Bovinae</taxon>
        <taxon>Bos</taxon>
    </lineage>
</organism>
<evidence type="ECO:0000256" key="1">
    <source>
        <dbReference type="ARBA" id="ARBA00022729"/>
    </source>
</evidence>
<dbReference type="GO" id="GO:0019915">
    <property type="term" value="P:lipid storage"/>
    <property type="evidence" value="ECO:0007669"/>
    <property type="project" value="Ensembl"/>
</dbReference>
<dbReference type="GeneTree" id="ENSGT00390000003288"/>
<dbReference type="GO" id="GO:0005319">
    <property type="term" value="F:lipid transporter activity"/>
    <property type="evidence" value="ECO:0007669"/>
    <property type="project" value="TreeGrafter"/>
</dbReference>
<evidence type="ECO:0000259" key="3">
    <source>
        <dbReference type="SMART" id="SM00737"/>
    </source>
</evidence>
<dbReference type="PANTHER" id="PTHR17357:SF0">
    <property type="entry name" value="GANGLIOSIDE GM2 ACTIVATOR"/>
    <property type="match status" value="1"/>
</dbReference>
<dbReference type="Pfam" id="PF02221">
    <property type="entry name" value="E1_DerP2_DerF2"/>
    <property type="match status" value="1"/>
</dbReference>
<dbReference type="InterPro" id="IPR036846">
    <property type="entry name" value="GM2-AP_sf"/>
</dbReference>
<evidence type="ECO:0000256" key="2">
    <source>
        <dbReference type="SAM" id="SignalP"/>
    </source>
</evidence>
<dbReference type="Proteomes" id="UP000429181">
    <property type="component" value="Chromosome 7"/>
</dbReference>
<feature type="chain" id="PRO_5021262102" evidence="2">
    <location>
        <begin position="24"/>
        <end position="216"/>
    </location>
</feature>
<proteinExistence type="predicted"/>
<dbReference type="GO" id="GO:0009898">
    <property type="term" value="C:cytoplasmic side of plasma membrane"/>
    <property type="evidence" value="ECO:0007669"/>
    <property type="project" value="TreeGrafter"/>
</dbReference>
<dbReference type="InterPro" id="IPR028996">
    <property type="entry name" value="GM2-AP"/>
</dbReference>
<feature type="signal peptide" evidence="2">
    <location>
        <begin position="1"/>
        <end position="23"/>
    </location>
</feature>
<dbReference type="GO" id="GO:0008047">
    <property type="term" value="F:enzyme activator activity"/>
    <property type="evidence" value="ECO:0007669"/>
    <property type="project" value="Ensembl"/>
</dbReference>
<sequence length="216" mass="23468">MSPLLQAPFLVSLGLLLAGPALPARILQNRSLQGLGEGEARHFRHFNVESILTLGSFSWNNCDAGKDPAVINSLTVEPDPIAIPGNLTITAEAKTSAILSDPLKVELTVEKHIAGFWVKIPCVDNIGSCTYDNFCNILEMLIPIEEPCPEPLHTYGLPCHCPFKEGAYSLPKSDFMLPDLELPSWLSTGNYRLQTILSNSAKRLACVNISASLKGK</sequence>
<evidence type="ECO:0000313" key="4">
    <source>
        <dbReference type="Ensembl" id="ENSBIXP00005018301.1"/>
    </source>
</evidence>
<dbReference type="SUPFAM" id="SSF63707">
    <property type="entry name" value="Ganglioside M2 (gm2) activator"/>
    <property type="match status" value="1"/>
</dbReference>
<protein>
    <submittedName>
        <fullName evidence="4">Ganglioside GM2 activator</fullName>
    </submittedName>
</protein>
<dbReference type="SMART" id="SM00737">
    <property type="entry name" value="ML"/>
    <property type="match status" value="1"/>
</dbReference>
<reference evidence="4" key="2">
    <citation type="submission" date="2025-08" db="UniProtKB">
        <authorList>
            <consortium name="Ensembl"/>
        </authorList>
    </citation>
    <scope>IDENTIFICATION</scope>
</reference>
<dbReference type="PANTHER" id="PTHR17357">
    <property type="entry name" value="GM2 GANGLIOSIDE ACTIVATOR PROTEIN"/>
    <property type="match status" value="1"/>
</dbReference>
<dbReference type="Ensembl" id="ENSBIXT00005030618.1">
    <property type="protein sequence ID" value="ENSBIXP00005018301.1"/>
    <property type="gene ID" value="ENSBIXG00005021708.1"/>
</dbReference>
<dbReference type="GO" id="GO:0009313">
    <property type="term" value="P:oligosaccharide catabolic process"/>
    <property type="evidence" value="ECO:0007669"/>
    <property type="project" value="Ensembl"/>
</dbReference>